<evidence type="ECO:0000256" key="7">
    <source>
        <dbReference type="ARBA" id="ARBA00023139"/>
    </source>
</evidence>
<keyword evidence="5 12" id="KW-0446">Lipid-binding</keyword>
<dbReference type="GO" id="GO:0006950">
    <property type="term" value="P:response to stress"/>
    <property type="evidence" value="ECO:0007669"/>
    <property type="project" value="UniProtKB-ARBA"/>
</dbReference>
<dbReference type="PIRSF" id="PIRSF036893">
    <property type="entry name" value="Lipocalin_ApoD"/>
    <property type="match status" value="1"/>
</dbReference>
<feature type="lipid moiety-binding region" description="S-diacylglycerol cysteine" evidence="13">
    <location>
        <position position="17"/>
    </location>
</feature>
<dbReference type="AlphaFoldDB" id="A0A5E7AJL2"/>
<evidence type="ECO:0000256" key="12">
    <source>
        <dbReference type="PIRNR" id="PIRNR036893"/>
    </source>
</evidence>
<evidence type="ECO:0000256" key="2">
    <source>
        <dbReference type="ARBA" id="ARBA00006889"/>
    </source>
</evidence>
<feature type="lipid moiety-binding region" description="N-palmitoyl cysteine" evidence="13">
    <location>
        <position position="17"/>
    </location>
</feature>
<feature type="signal peptide" evidence="12">
    <location>
        <begin position="1"/>
        <end position="22"/>
    </location>
</feature>
<evidence type="ECO:0000256" key="1">
    <source>
        <dbReference type="ARBA" id="ARBA00004459"/>
    </source>
</evidence>
<dbReference type="PANTHER" id="PTHR10612">
    <property type="entry name" value="APOLIPOPROTEIN D"/>
    <property type="match status" value="1"/>
</dbReference>
<evidence type="ECO:0000256" key="8">
    <source>
        <dbReference type="ARBA" id="ARBA00023237"/>
    </source>
</evidence>
<dbReference type="PROSITE" id="PS51257">
    <property type="entry name" value="PROKAR_LIPOPROTEIN"/>
    <property type="match status" value="1"/>
</dbReference>
<dbReference type="GO" id="GO:0009279">
    <property type="term" value="C:cell outer membrane"/>
    <property type="evidence" value="ECO:0007669"/>
    <property type="project" value="UniProtKB-SubCell"/>
</dbReference>
<gene>
    <name evidence="15" type="primary">blc</name>
    <name evidence="15" type="ORF">PS710_00879</name>
</gene>
<comment type="function">
    <text evidence="10 12">Involved in the storage or transport of lipids necessary for membrane maintenance under stressful conditions. Displays a binding preference for lysophospholipids.</text>
</comment>
<dbReference type="PROSITE" id="PS00213">
    <property type="entry name" value="LIPOCALIN"/>
    <property type="match status" value="1"/>
</dbReference>
<evidence type="ECO:0000313" key="16">
    <source>
        <dbReference type="Proteomes" id="UP000381093"/>
    </source>
</evidence>
<dbReference type="InterPro" id="IPR022272">
    <property type="entry name" value="Lipocalin_CS"/>
</dbReference>
<evidence type="ECO:0000256" key="11">
    <source>
        <dbReference type="ARBA" id="ARBA00071217"/>
    </source>
</evidence>
<evidence type="ECO:0000256" key="10">
    <source>
        <dbReference type="ARBA" id="ARBA00057024"/>
    </source>
</evidence>
<dbReference type="FunFam" id="2.40.128.20:FF:000002">
    <property type="entry name" value="Outer membrane lipoprotein Blc"/>
    <property type="match status" value="1"/>
</dbReference>
<name>A0A5E7AJL2_PSEFL</name>
<evidence type="ECO:0000256" key="6">
    <source>
        <dbReference type="ARBA" id="ARBA00023136"/>
    </source>
</evidence>
<dbReference type="Gene3D" id="2.40.128.20">
    <property type="match status" value="1"/>
</dbReference>
<feature type="domain" description="Lipocalin/cytosolic fatty-acid binding" evidence="14">
    <location>
        <begin position="34"/>
        <end position="180"/>
    </location>
</feature>
<dbReference type="Proteomes" id="UP000381093">
    <property type="component" value="Unassembled WGS sequence"/>
</dbReference>
<dbReference type="CDD" id="cd19438">
    <property type="entry name" value="lipocalin_Blc-like"/>
    <property type="match status" value="1"/>
</dbReference>
<dbReference type="EMBL" id="CABVHW010000002">
    <property type="protein sequence ID" value="VVN78070.1"/>
    <property type="molecule type" value="Genomic_DNA"/>
</dbReference>
<dbReference type="PANTHER" id="PTHR10612:SF34">
    <property type="entry name" value="APOLIPOPROTEIN D"/>
    <property type="match status" value="1"/>
</dbReference>
<comment type="similarity">
    <text evidence="2 12">Belongs to the calycin superfamily. Lipocalin family.</text>
</comment>
<dbReference type="PRINTS" id="PR01171">
    <property type="entry name" value="BCTLIPOCALIN"/>
</dbReference>
<keyword evidence="9 12" id="KW-0449">Lipoprotein</keyword>
<keyword evidence="7 13" id="KW-0564">Palmitate</keyword>
<dbReference type="GO" id="GO:0008289">
    <property type="term" value="F:lipid binding"/>
    <property type="evidence" value="ECO:0007669"/>
    <property type="project" value="UniProtKB-UniRule"/>
</dbReference>
<dbReference type="RefSeq" id="WP_150763356.1">
    <property type="nucleotide sequence ID" value="NZ_CABVHW010000002.1"/>
</dbReference>
<comment type="subcellular location">
    <subcellularLocation>
        <location evidence="1">Cell outer membrane</location>
        <topology evidence="1">Lipid-anchor</topology>
    </subcellularLocation>
</comment>
<sequence precursor="true">MKRLLILLFAGLILAGCATTSGDDPLAPKTVNSVNLKRYQGTWYELARLPMYFQRNCAQSEAHYTLEPDGNVLVLNRCLTSDWQWEEAKGTAYPQVPGKTDKLWVEFDTWFSRLLPGVAKGEYWVLYVSDDYKTAIVGDPSRKHLWLLSRTPTVNGVVREELLSKARQQGYDTTRLIWRASDTQMAKTSN</sequence>
<evidence type="ECO:0000256" key="3">
    <source>
        <dbReference type="ARBA" id="ARBA00011738"/>
    </source>
</evidence>
<evidence type="ECO:0000256" key="5">
    <source>
        <dbReference type="ARBA" id="ARBA00023121"/>
    </source>
</evidence>
<organism evidence="15 16">
    <name type="scientific">Pseudomonas fluorescens</name>
    <dbReference type="NCBI Taxonomy" id="294"/>
    <lineage>
        <taxon>Bacteria</taxon>
        <taxon>Pseudomonadati</taxon>
        <taxon>Pseudomonadota</taxon>
        <taxon>Gammaproteobacteria</taxon>
        <taxon>Pseudomonadales</taxon>
        <taxon>Pseudomonadaceae</taxon>
        <taxon>Pseudomonas</taxon>
    </lineage>
</organism>
<keyword evidence="8 12" id="KW-0998">Cell outer membrane</keyword>
<dbReference type="Pfam" id="PF08212">
    <property type="entry name" value="Lipocalin_2"/>
    <property type="match status" value="1"/>
</dbReference>
<keyword evidence="4 12" id="KW-0732">Signal</keyword>
<accession>A0A5E7AJL2</accession>
<dbReference type="InterPro" id="IPR000566">
    <property type="entry name" value="Lipocln_cytosolic_FA-bd_dom"/>
</dbReference>
<feature type="chain" id="PRO_5023585124" description="Outer membrane lipoprotein Blc" evidence="12">
    <location>
        <begin position="23"/>
        <end position="190"/>
    </location>
</feature>
<dbReference type="InterPro" id="IPR002446">
    <property type="entry name" value="Lipocalin_bac"/>
</dbReference>
<proteinExistence type="inferred from homology"/>
<evidence type="ECO:0000256" key="9">
    <source>
        <dbReference type="ARBA" id="ARBA00023288"/>
    </source>
</evidence>
<dbReference type="InterPro" id="IPR022271">
    <property type="entry name" value="Lipocalin_ApoD"/>
</dbReference>
<reference evidence="15 16" key="1">
    <citation type="submission" date="2019-09" db="EMBL/GenBank/DDBJ databases">
        <authorList>
            <person name="Chandra G."/>
            <person name="Truman W A."/>
        </authorList>
    </citation>
    <scope>NUCLEOTIDE SEQUENCE [LARGE SCALE GENOMIC DNA]</scope>
    <source>
        <strain evidence="15">PS710</strain>
    </source>
</reference>
<evidence type="ECO:0000259" key="14">
    <source>
        <dbReference type="Pfam" id="PF08212"/>
    </source>
</evidence>
<dbReference type="InterPro" id="IPR012674">
    <property type="entry name" value="Calycin"/>
</dbReference>
<evidence type="ECO:0000256" key="13">
    <source>
        <dbReference type="PIRSR" id="PIRSR036893-52"/>
    </source>
</evidence>
<protein>
    <recommendedName>
        <fullName evidence="11 12">Outer membrane lipoprotein Blc</fullName>
    </recommendedName>
</protein>
<dbReference type="InterPro" id="IPR047202">
    <property type="entry name" value="Lipocalin_Blc-like_dom"/>
</dbReference>
<comment type="subunit">
    <text evidence="3 12">Homodimer.</text>
</comment>
<evidence type="ECO:0000256" key="4">
    <source>
        <dbReference type="ARBA" id="ARBA00022729"/>
    </source>
</evidence>
<dbReference type="SUPFAM" id="SSF50814">
    <property type="entry name" value="Lipocalins"/>
    <property type="match status" value="1"/>
</dbReference>
<keyword evidence="6 12" id="KW-0472">Membrane</keyword>
<evidence type="ECO:0000313" key="15">
    <source>
        <dbReference type="EMBL" id="VVN78070.1"/>
    </source>
</evidence>